<keyword evidence="1" id="KW-1133">Transmembrane helix</keyword>
<name>A0A830DWX6_9EURY</name>
<organism evidence="2 3">
    <name type="scientific">Haloferax sulfurifontis</name>
    <dbReference type="NCBI Taxonomy" id="255616"/>
    <lineage>
        <taxon>Archaea</taxon>
        <taxon>Methanobacteriati</taxon>
        <taxon>Methanobacteriota</taxon>
        <taxon>Stenosarchaea group</taxon>
        <taxon>Halobacteria</taxon>
        <taxon>Halobacteriales</taxon>
        <taxon>Haloferacaceae</taxon>
        <taxon>Haloferax</taxon>
    </lineage>
</organism>
<reference evidence="2" key="1">
    <citation type="journal article" date="2014" name="Int. J. Syst. Evol. Microbiol.">
        <title>Complete genome sequence of Corynebacterium casei LMG S-19264T (=DSM 44701T), isolated from a smear-ripened cheese.</title>
        <authorList>
            <consortium name="US DOE Joint Genome Institute (JGI-PGF)"/>
            <person name="Walter F."/>
            <person name="Albersmeier A."/>
            <person name="Kalinowski J."/>
            <person name="Ruckert C."/>
        </authorList>
    </citation>
    <scope>NUCLEOTIDE SEQUENCE</scope>
    <source>
        <strain evidence="2">CCM 7217</strain>
    </source>
</reference>
<keyword evidence="1" id="KW-0812">Transmembrane</keyword>
<feature type="transmembrane region" description="Helical" evidence="1">
    <location>
        <begin position="56"/>
        <end position="75"/>
    </location>
</feature>
<protein>
    <submittedName>
        <fullName evidence="2">Uncharacterized protein</fullName>
    </submittedName>
</protein>
<keyword evidence="1" id="KW-0472">Membrane</keyword>
<dbReference type="EMBL" id="BMCI01000008">
    <property type="protein sequence ID" value="GGC70796.1"/>
    <property type="molecule type" value="Genomic_DNA"/>
</dbReference>
<dbReference type="Proteomes" id="UP000646833">
    <property type="component" value="Unassembled WGS sequence"/>
</dbReference>
<reference evidence="2" key="2">
    <citation type="submission" date="2020-09" db="EMBL/GenBank/DDBJ databases">
        <authorList>
            <person name="Sun Q."/>
            <person name="Sedlacek I."/>
        </authorList>
    </citation>
    <scope>NUCLEOTIDE SEQUENCE</scope>
    <source>
        <strain evidence="2">CCM 7217</strain>
    </source>
</reference>
<evidence type="ECO:0000313" key="3">
    <source>
        <dbReference type="Proteomes" id="UP000646833"/>
    </source>
</evidence>
<comment type="caution">
    <text evidence="2">The sequence shown here is derived from an EMBL/GenBank/DDBJ whole genome shotgun (WGS) entry which is preliminary data.</text>
</comment>
<evidence type="ECO:0000313" key="2">
    <source>
        <dbReference type="EMBL" id="GGC70796.1"/>
    </source>
</evidence>
<accession>A0A830DWX6</accession>
<dbReference type="AlphaFoldDB" id="A0A830DWX6"/>
<feature type="transmembrane region" description="Helical" evidence="1">
    <location>
        <begin position="25"/>
        <end position="44"/>
    </location>
</feature>
<gene>
    <name evidence="2" type="ORF">GCM10007209_35880</name>
</gene>
<sequence length="76" mass="8304">MLSNILQMTNEPTQRSESTSRWTKYSILVGMACILVGIVIISLAQGRSELIGVANAIGYLGLALVLVFFFIQITLD</sequence>
<evidence type="ECO:0000256" key="1">
    <source>
        <dbReference type="SAM" id="Phobius"/>
    </source>
</evidence>
<proteinExistence type="predicted"/>